<proteinExistence type="predicted"/>
<sequence>MDDDELLTFQQRWKKELEKKTQAESTGSHNSGVLGAQCTVTLSKTTYFKDSCKSHFPLEDETGNCSNLSGNDSASSSYQAREVKDTSPCKSLEERAEHQPQYVSIAEGLLDGRSSPLLDRIQEERTRRKRQHGHANFHSNQQPQKKVNTGKKLVDQFIQDLNDINDIPFFDVELPYELALKIFQFLDRCELGRCAQVSKAWKVLAEDEVLWYNLCQEEGYHIEANVSDSPCWKSSLRDCRSTDKLVCSNWKNRVGSISHLQFELGKILCDVSCCSGYVFAGYTSGGVRLWDTQHWDSGTSYFRPTHANTDVTDAPNLHISHVQVNKMVAAAAFEDGSVDVWSIETGSEPIHHLQHLQRVNALVLSPDHPSVATACGADIRVDSPDDKGYWRTLCLTHLPKPVDHLSLVPGRQASLLAVASASESVYLLEPGQDQKVLHSVYGH</sequence>
<dbReference type="GeneID" id="122130959"/>
<dbReference type="AlphaFoldDB" id="A0A8M1KHH0"/>
<feature type="compositionally biased region" description="Polar residues" evidence="1">
    <location>
        <begin position="137"/>
        <end position="147"/>
    </location>
</feature>
<feature type="compositionally biased region" description="Low complexity" evidence="1">
    <location>
        <begin position="66"/>
        <end position="77"/>
    </location>
</feature>
<dbReference type="PROSITE" id="PS50181">
    <property type="entry name" value="FBOX"/>
    <property type="match status" value="1"/>
</dbReference>
<dbReference type="CDD" id="cd22134">
    <property type="entry name" value="F-box_FBXW8"/>
    <property type="match status" value="1"/>
</dbReference>
<keyword evidence="3" id="KW-1185">Reference proteome</keyword>
<evidence type="ECO:0000259" key="2">
    <source>
        <dbReference type="PROSITE" id="PS50181"/>
    </source>
</evidence>
<dbReference type="SMART" id="SM00256">
    <property type="entry name" value="FBOX"/>
    <property type="match status" value="1"/>
</dbReference>
<accession>A0A8M1KHH0</accession>
<feature type="domain" description="F-box" evidence="2">
    <location>
        <begin position="168"/>
        <end position="214"/>
    </location>
</feature>
<dbReference type="RefSeq" id="XP_042561768.1">
    <property type="nucleotide sequence ID" value="XM_042705834.1"/>
</dbReference>
<name>A0A8M1KHH0_CLUHA</name>
<feature type="compositionally biased region" description="Basic and acidic residues" evidence="1">
    <location>
        <begin position="81"/>
        <end position="97"/>
    </location>
</feature>
<organism evidence="3 4">
    <name type="scientific">Clupea harengus</name>
    <name type="common">Atlantic herring</name>
    <dbReference type="NCBI Taxonomy" id="7950"/>
    <lineage>
        <taxon>Eukaryota</taxon>
        <taxon>Metazoa</taxon>
        <taxon>Chordata</taxon>
        <taxon>Craniata</taxon>
        <taxon>Vertebrata</taxon>
        <taxon>Euteleostomi</taxon>
        <taxon>Actinopterygii</taxon>
        <taxon>Neopterygii</taxon>
        <taxon>Teleostei</taxon>
        <taxon>Clupei</taxon>
        <taxon>Clupeiformes</taxon>
        <taxon>Clupeoidei</taxon>
        <taxon>Clupeidae</taxon>
        <taxon>Clupea</taxon>
    </lineage>
</organism>
<dbReference type="Proteomes" id="UP000515152">
    <property type="component" value="Unplaced"/>
</dbReference>
<protein>
    <submittedName>
        <fullName evidence="4">F-box/WD repeat-containing protein 8</fullName>
    </submittedName>
</protein>
<gene>
    <name evidence="4" type="primary">fbxw8</name>
</gene>
<feature type="region of interest" description="Disordered" evidence="1">
    <location>
        <begin position="59"/>
        <end position="97"/>
    </location>
</feature>
<feature type="non-terminal residue" evidence="4">
    <location>
        <position position="443"/>
    </location>
</feature>
<dbReference type="PANTHER" id="PTHR19855:SF16">
    <property type="entry name" value="F-BOX AND WD REPEAT DOMAIN CONTAINING 8"/>
    <property type="match status" value="1"/>
</dbReference>
<evidence type="ECO:0000313" key="4">
    <source>
        <dbReference type="RefSeq" id="XP_042561768.1"/>
    </source>
</evidence>
<evidence type="ECO:0000256" key="1">
    <source>
        <dbReference type="SAM" id="MobiDB-lite"/>
    </source>
</evidence>
<dbReference type="InterPro" id="IPR001810">
    <property type="entry name" value="F-box_dom"/>
</dbReference>
<dbReference type="OrthoDB" id="190105at2759"/>
<feature type="region of interest" description="Disordered" evidence="1">
    <location>
        <begin position="125"/>
        <end position="148"/>
    </location>
</feature>
<reference evidence="4" key="1">
    <citation type="submission" date="2025-08" db="UniProtKB">
        <authorList>
            <consortium name="RefSeq"/>
        </authorList>
    </citation>
    <scope>IDENTIFICATION</scope>
</reference>
<dbReference type="FunFam" id="1.20.1280.50:FF:000025">
    <property type="entry name" value="F-box and WD repeat domain containing 8"/>
    <property type="match status" value="1"/>
</dbReference>
<dbReference type="KEGG" id="char:122130959"/>
<dbReference type="Pfam" id="PF12937">
    <property type="entry name" value="F-box-like"/>
    <property type="match status" value="1"/>
</dbReference>
<dbReference type="PANTHER" id="PTHR19855">
    <property type="entry name" value="WD40 REPEAT PROTEIN 12, 37"/>
    <property type="match status" value="1"/>
</dbReference>
<evidence type="ECO:0000313" key="3">
    <source>
        <dbReference type="Proteomes" id="UP000515152"/>
    </source>
</evidence>